<organism evidence="2 3">
    <name type="scientific">Pleurodeles waltl</name>
    <name type="common">Iberian ribbed newt</name>
    <dbReference type="NCBI Taxonomy" id="8319"/>
    <lineage>
        <taxon>Eukaryota</taxon>
        <taxon>Metazoa</taxon>
        <taxon>Chordata</taxon>
        <taxon>Craniata</taxon>
        <taxon>Vertebrata</taxon>
        <taxon>Euteleostomi</taxon>
        <taxon>Amphibia</taxon>
        <taxon>Batrachia</taxon>
        <taxon>Caudata</taxon>
        <taxon>Salamandroidea</taxon>
        <taxon>Salamandridae</taxon>
        <taxon>Pleurodelinae</taxon>
        <taxon>Pleurodeles</taxon>
    </lineage>
</organism>
<reference evidence="2" key="1">
    <citation type="journal article" date="2022" name="bioRxiv">
        <title>Sequencing and chromosome-scale assembly of the giantPleurodeles waltlgenome.</title>
        <authorList>
            <person name="Brown T."/>
            <person name="Elewa A."/>
            <person name="Iarovenko S."/>
            <person name="Subramanian E."/>
            <person name="Araus A.J."/>
            <person name="Petzold A."/>
            <person name="Susuki M."/>
            <person name="Suzuki K.-i.T."/>
            <person name="Hayashi T."/>
            <person name="Toyoda A."/>
            <person name="Oliveira C."/>
            <person name="Osipova E."/>
            <person name="Leigh N.D."/>
            <person name="Simon A."/>
            <person name="Yun M.H."/>
        </authorList>
    </citation>
    <scope>NUCLEOTIDE SEQUENCE</scope>
    <source>
        <strain evidence="2">20211129_DDA</strain>
        <tissue evidence="2">Liver</tissue>
    </source>
</reference>
<protein>
    <submittedName>
        <fullName evidence="2">Uncharacterized protein</fullName>
    </submittedName>
</protein>
<dbReference type="EMBL" id="JANPWB010000010">
    <property type="protein sequence ID" value="KAJ1145903.1"/>
    <property type="molecule type" value="Genomic_DNA"/>
</dbReference>
<evidence type="ECO:0000256" key="1">
    <source>
        <dbReference type="SAM" id="MobiDB-lite"/>
    </source>
</evidence>
<evidence type="ECO:0000313" key="3">
    <source>
        <dbReference type="Proteomes" id="UP001066276"/>
    </source>
</evidence>
<comment type="caution">
    <text evidence="2">The sequence shown here is derived from an EMBL/GenBank/DDBJ whole genome shotgun (WGS) entry which is preliminary data.</text>
</comment>
<evidence type="ECO:0000313" key="2">
    <source>
        <dbReference type="EMBL" id="KAJ1145903.1"/>
    </source>
</evidence>
<dbReference type="AlphaFoldDB" id="A0AAV7R552"/>
<sequence>MGKGDPKQRKLAFDKQTPHNTAPTVAEMGNSVDGDSDTPPGTNAIFMELHAGFRAIDVRFDTIVGRLYRMGECLDRHDTRMAQSEDRIFETEDAAATVAKRLEVLETHLRTVQNLKELGRDRFFKIFITNVQWLP</sequence>
<feature type="compositionally biased region" description="Basic and acidic residues" evidence="1">
    <location>
        <begin position="1"/>
        <end position="17"/>
    </location>
</feature>
<gene>
    <name evidence="2" type="ORF">NDU88_012186</name>
</gene>
<dbReference type="Proteomes" id="UP001066276">
    <property type="component" value="Chromosome 6"/>
</dbReference>
<accession>A0AAV7R552</accession>
<feature type="region of interest" description="Disordered" evidence="1">
    <location>
        <begin position="1"/>
        <end position="39"/>
    </location>
</feature>
<keyword evidence="3" id="KW-1185">Reference proteome</keyword>
<proteinExistence type="predicted"/>
<name>A0AAV7R552_PLEWA</name>